<evidence type="ECO:0000256" key="3">
    <source>
        <dbReference type="ARBA" id="ARBA00022692"/>
    </source>
</evidence>
<protein>
    <submittedName>
        <fullName evidence="7">APC family permease</fullName>
    </submittedName>
</protein>
<evidence type="ECO:0000256" key="2">
    <source>
        <dbReference type="ARBA" id="ARBA00022475"/>
    </source>
</evidence>
<dbReference type="Pfam" id="PF13520">
    <property type="entry name" value="AA_permease_2"/>
    <property type="match status" value="1"/>
</dbReference>
<evidence type="ECO:0000313" key="7">
    <source>
        <dbReference type="EMBL" id="HJF50575.1"/>
    </source>
</evidence>
<feature type="transmembrane region" description="Helical" evidence="6">
    <location>
        <begin position="260"/>
        <end position="285"/>
    </location>
</feature>
<dbReference type="InterPro" id="IPR002293">
    <property type="entry name" value="AA/rel_permease1"/>
</dbReference>
<proteinExistence type="predicted"/>
<feature type="transmembrane region" description="Helical" evidence="6">
    <location>
        <begin position="90"/>
        <end position="116"/>
    </location>
</feature>
<reference evidence="7" key="2">
    <citation type="submission" date="2021-09" db="EMBL/GenBank/DDBJ databases">
        <authorList>
            <person name="Gilroy R."/>
        </authorList>
    </citation>
    <scope>NUCLEOTIDE SEQUENCE</scope>
    <source>
        <strain evidence="7">1647</strain>
    </source>
</reference>
<name>A0A921KRB8_9MICO</name>
<dbReference type="EMBL" id="DYWO01000373">
    <property type="protein sequence ID" value="HJF50575.1"/>
    <property type="molecule type" value="Genomic_DNA"/>
</dbReference>
<accession>A0A921KRB8</accession>
<feature type="transmembrane region" description="Helical" evidence="6">
    <location>
        <begin position="363"/>
        <end position="396"/>
    </location>
</feature>
<feature type="transmembrane region" description="Helical" evidence="6">
    <location>
        <begin position="416"/>
        <end position="448"/>
    </location>
</feature>
<dbReference type="InterPro" id="IPR050367">
    <property type="entry name" value="APC_superfamily"/>
</dbReference>
<evidence type="ECO:0000256" key="1">
    <source>
        <dbReference type="ARBA" id="ARBA00004651"/>
    </source>
</evidence>
<dbReference type="AlphaFoldDB" id="A0A921KRB8"/>
<comment type="subcellular location">
    <subcellularLocation>
        <location evidence="1">Cell membrane</location>
        <topology evidence="1">Multi-pass membrane protein</topology>
    </subcellularLocation>
</comment>
<feature type="transmembrane region" description="Helical" evidence="6">
    <location>
        <begin position="147"/>
        <end position="169"/>
    </location>
</feature>
<evidence type="ECO:0000256" key="5">
    <source>
        <dbReference type="ARBA" id="ARBA00023136"/>
    </source>
</evidence>
<gene>
    <name evidence="7" type="ORF">K8W24_12425</name>
</gene>
<evidence type="ECO:0000256" key="6">
    <source>
        <dbReference type="SAM" id="Phobius"/>
    </source>
</evidence>
<dbReference type="GO" id="GO:0005886">
    <property type="term" value="C:plasma membrane"/>
    <property type="evidence" value="ECO:0007669"/>
    <property type="project" value="UniProtKB-SubCell"/>
</dbReference>
<feature type="transmembrane region" description="Helical" evidence="6">
    <location>
        <begin position="45"/>
        <end position="69"/>
    </location>
</feature>
<evidence type="ECO:0000256" key="4">
    <source>
        <dbReference type="ARBA" id="ARBA00022989"/>
    </source>
</evidence>
<dbReference type="Proteomes" id="UP000775129">
    <property type="component" value="Unassembled WGS sequence"/>
</dbReference>
<dbReference type="Gene3D" id="1.20.1740.10">
    <property type="entry name" value="Amino acid/polyamine transporter I"/>
    <property type="match status" value="1"/>
</dbReference>
<organism evidence="7 8">
    <name type="scientific">Brachybacterium paraconglomeratum</name>
    <dbReference type="NCBI Taxonomy" id="173362"/>
    <lineage>
        <taxon>Bacteria</taxon>
        <taxon>Bacillati</taxon>
        <taxon>Actinomycetota</taxon>
        <taxon>Actinomycetes</taxon>
        <taxon>Micrococcales</taxon>
        <taxon>Dermabacteraceae</taxon>
        <taxon>Brachybacterium</taxon>
    </lineage>
</organism>
<sequence>MSAGAVPAALSRRLGLRDAVVIGLASMIGAGAFVSLGAAQDLAGSLAPAAVLVAAVVALCNATSTAQLAAQHPAAGGTYHYGRERLGPWWGFLAGWCFVIGKTASCAAMALVVAAYLVPEPFQRPVAALLVVVLTAVNLVGITRTAVLARVLVTVALAALVLTGVRLLAGIVAGGPTGGAGDGAGAGTWEVPGPLSGQAAGLCDGGIAAVAGAGEGGALGIVLALAQAAALMFFAFAGYARVATLGEEVVAPRRTIPRAILLALAAVGALYLVLSVILVLVGPAPGEQGWGPAPFRAALDGVGAGGVWAVVVTIGAVAAASGALLALVAGISRTVLAMARERDLPPVLAHVSPRFSVPQRAEAAAGIAVVLLVLLASDVLVAIAASSFGVLLYYAVANLAALTQTGQWRLFPKAMQWIGLAGCVLLVAALPGRTIVAGLVLVAVGLAYRGLVLAARR</sequence>
<dbReference type="PANTHER" id="PTHR42770:SF7">
    <property type="entry name" value="MEMBRANE PROTEIN"/>
    <property type="match status" value="1"/>
</dbReference>
<dbReference type="GO" id="GO:0022857">
    <property type="term" value="F:transmembrane transporter activity"/>
    <property type="evidence" value="ECO:0007669"/>
    <property type="project" value="InterPro"/>
</dbReference>
<keyword evidence="3 6" id="KW-0812">Transmembrane</keyword>
<feature type="transmembrane region" description="Helical" evidence="6">
    <location>
        <begin position="20"/>
        <end position="39"/>
    </location>
</feature>
<keyword evidence="5 6" id="KW-0472">Membrane</keyword>
<keyword evidence="2" id="KW-1003">Cell membrane</keyword>
<reference evidence="7" key="1">
    <citation type="journal article" date="2021" name="PeerJ">
        <title>Extensive microbial diversity within the chicken gut microbiome revealed by metagenomics and culture.</title>
        <authorList>
            <person name="Gilroy R."/>
            <person name="Ravi A."/>
            <person name="Getino M."/>
            <person name="Pursley I."/>
            <person name="Horton D.L."/>
            <person name="Alikhan N.F."/>
            <person name="Baker D."/>
            <person name="Gharbi K."/>
            <person name="Hall N."/>
            <person name="Watson M."/>
            <person name="Adriaenssens E.M."/>
            <person name="Foster-Nyarko E."/>
            <person name="Jarju S."/>
            <person name="Secka A."/>
            <person name="Antonio M."/>
            <person name="Oren A."/>
            <person name="Chaudhuri R.R."/>
            <person name="La Ragione R."/>
            <person name="Hildebrand F."/>
            <person name="Pallen M.J."/>
        </authorList>
    </citation>
    <scope>NUCLEOTIDE SEQUENCE</scope>
    <source>
        <strain evidence="7">1647</strain>
    </source>
</reference>
<keyword evidence="4 6" id="KW-1133">Transmembrane helix</keyword>
<feature type="transmembrane region" description="Helical" evidence="6">
    <location>
        <begin position="305"/>
        <end position="332"/>
    </location>
</feature>
<comment type="caution">
    <text evidence="7">The sequence shown here is derived from an EMBL/GenBank/DDBJ whole genome shotgun (WGS) entry which is preliminary data.</text>
</comment>
<feature type="transmembrane region" description="Helical" evidence="6">
    <location>
        <begin position="122"/>
        <end position="140"/>
    </location>
</feature>
<evidence type="ECO:0000313" key="8">
    <source>
        <dbReference type="Proteomes" id="UP000775129"/>
    </source>
</evidence>
<dbReference type="PANTHER" id="PTHR42770">
    <property type="entry name" value="AMINO ACID TRANSPORTER-RELATED"/>
    <property type="match status" value="1"/>
</dbReference>
<feature type="transmembrane region" description="Helical" evidence="6">
    <location>
        <begin position="218"/>
        <end position="239"/>
    </location>
</feature>
<dbReference type="PIRSF" id="PIRSF006060">
    <property type="entry name" value="AA_transporter"/>
    <property type="match status" value="1"/>
</dbReference>